<dbReference type="Proteomes" id="UP001342631">
    <property type="component" value="Unassembled WGS sequence"/>
</dbReference>
<protein>
    <recommendedName>
        <fullName evidence="3">DUF4333 domain-containing protein</fullName>
    </recommendedName>
</protein>
<comment type="caution">
    <text evidence="1">The sequence shown here is derived from an EMBL/GenBank/DDBJ whole genome shotgun (WGS) entry which is preliminary data.</text>
</comment>
<organism evidence="1 2">
    <name type="scientific">Corallococcus caeni</name>
    <dbReference type="NCBI Taxonomy" id="3082388"/>
    <lineage>
        <taxon>Bacteria</taxon>
        <taxon>Pseudomonadati</taxon>
        <taxon>Myxococcota</taxon>
        <taxon>Myxococcia</taxon>
        <taxon>Myxococcales</taxon>
        <taxon>Cystobacterineae</taxon>
        <taxon>Myxococcaceae</taxon>
        <taxon>Corallococcus</taxon>
    </lineage>
</organism>
<evidence type="ECO:0008006" key="3">
    <source>
        <dbReference type="Google" id="ProtNLM"/>
    </source>
</evidence>
<accession>A0ABQ6QYP7</accession>
<proteinExistence type="predicted"/>
<evidence type="ECO:0000313" key="2">
    <source>
        <dbReference type="Proteomes" id="UP001342631"/>
    </source>
</evidence>
<keyword evidence="2" id="KW-1185">Reference proteome</keyword>
<evidence type="ECO:0000313" key="1">
    <source>
        <dbReference type="EMBL" id="GMU09150.1"/>
    </source>
</evidence>
<sequence>MWTLTAGLSILMAIPVLAIAVSGRTRIVLVNEAGRELRVLAARIPGEECVFEKVPVHGRVVCQGRANADGDLSVDLEFTDGSKAQMEAGTFVNPLFGLRGVATVNADGGIRLQED</sequence>
<gene>
    <name evidence="1" type="ORF">ASNO1_54030</name>
</gene>
<name>A0ABQ6QYP7_9BACT</name>
<dbReference type="EMBL" id="BTTX01000005">
    <property type="protein sequence ID" value="GMU09150.1"/>
    <property type="molecule type" value="Genomic_DNA"/>
</dbReference>
<reference evidence="1 2" key="1">
    <citation type="journal article" date="2024" name="Arch. Microbiol.">
        <title>Corallococcus caeni sp. nov., a novel myxobacterium isolated from activated sludge.</title>
        <authorList>
            <person name="Tomita S."/>
            <person name="Nakai R."/>
            <person name="Kuroda K."/>
            <person name="Kurashita H."/>
            <person name="Hatamoto M."/>
            <person name="Yamaguchi T."/>
            <person name="Narihiro T."/>
        </authorList>
    </citation>
    <scope>NUCLEOTIDE SEQUENCE [LARGE SCALE GENOMIC DNA]</scope>
    <source>
        <strain evidence="1 2">NO1</strain>
    </source>
</reference>